<dbReference type="SUPFAM" id="SSF51126">
    <property type="entry name" value="Pectin lyase-like"/>
    <property type="match status" value="1"/>
</dbReference>
<dbReference type="Proteomes" id="UP000015453">
    <property type="component" value="Unassembled WGS sequence"/>
</dbReference>
<evidence type="ECO:0000256" key="4">
    <source>
        <dbReference type="ARBA" id="ARBA00022525"/>
    </source>
</evidence>
<evidence type="ECO:0008006" key="11">
    <source>
        <dbReference type="Google" id="ProtNLM"/>
    </source>
</evidence>
<keyword evidence="5 8" id="KW-0378">Hydrolase</keyword>
<dbReference type="Gene3D" id="2.160.20.10">
    <property type="entry name" value="Single-stranded right-handed beta-helix, Pectin lyase-like"/>
    <property type="match status" value="1"/>
</dbReference>
<keyword evidence="7" id="KW-0961">Cell wall biogenesis/degradation</keyword>
<evidence type="ECO:0000256" key="3">
    <source>
        <dbReference type="ARBA" id="ARBA00022512"/>
    </source>
</evidence>
<evidence type="ECO:0000256" key="7">
    <source>
        <dbReference type="ARBA" id="ARBA00023316"/>
    </source>
</evidence>
<dbReference type="OrthoDB" id="187139at2759"/>
<name>S8DEV6_9LAMI</name>
<keyword evidence="3" id="KW-0134">Cell wall</keyword>
<keyword evidence="4" id="KW-0964">Secreted</keyword>
<sequence length="150" mass="16291">QAFQDSWKQACSSSQDVIIEVPTGKSYLVRPLSFLGPCQSQITVEIGGDIIASVNISDYAKVSSWLHFDGLDHLVVQGGGTIDGRGSIWWNGSCRYNRSHPCTNAPTALLFGNCNNLNVNNLRIQNSQQIHVDFESCSAVSATYLTVTAP</sequence>
<evidence type="ECO:0000256" key="2">
    <source>
        <dbReference type="ARBA" id="ARBA00008834"/>
    </source>
</evidence>
<keyword evidence="10" id="KW-1185">Reference proteome</keyword>
<evidence type="ECO:0000256" key="8">
    <source>
        <dbReference type="RuleBase" id="RU361169"/>
    </source>
</evidence>
<dbReference type="InterPro" id="IPR012334">
    <property type="entry name" value="Pectin_lyas_fold"/>
</dbReference>
<proteinExistence type="inferred from homology"/>
<dbReference type="EMBL" id="AUSU01009749">
    <property type="protein sequence ID" value="EPS57877.1"/>
    <property type="molecule type" value="Genomic_DNA"/>
</dbReference>
<dbReference type="PANTHER" id="PTHR31375">
    <property type="match status" value="1"/>
</dbReference>
<feature type="non-terminal residue" evidence="9">
    <location>
        <position position="150"/>
    </location>
</feature>
<feature type="non-terminal residue" evidence="9">
    <location>
        <position position="1"/>
    </location>
</feature>
<protein>
    <recommendedName>
        <fullName evidence="11">Polygalacturonase</fullName>
    </recommendedName>
</protein>
<dbReference type="GO" id="GO:0071555">
    <property type="term" value="P:cell wall organization"/>
    <property type="evidence" value="ECO:0007669"/>
    <property type="project" value="UniProtKB-KW"/>
</dbReference>
<evidence type="ECO:0000256" key="5">
    <source>
        <dbReference type="ARBA" id="ARBA00022801"/>
    </source>
</evidence>
<organism evidence="9 10">
    <name type="scientific">Genlisea aurea</name>
    <dbReference type="NCBI Taxonomy" id="192259"/>
    <lineage>
        <taxon>Eukaryota</taxon>
        <taxon>Viridiplantae</taxon>
        <taxon>Streptophyta</taxon>
        <taxon>Embryophyta</taxon>
        <taxon>Tracheophyta</taxon>
        <taxon>Spermatophyta</taxon>
        <taxon>Magnoliopsida</taxon>
        <taxon>eudicotyledons</taxon>
        <taxon>Gunneridae</taxon>
        <taxon>Pentapetalae</taxon>
        <taxon>asterids</taxon>
        <taxon>lamiids</taxon>
        <taxon>Lamiales</taxon>
        <taxon>Lentibulariaceae</taxon>
        <taxon>Genlisea</taxon>
    </lineage>
</organism>
<keyword evidence="6 8" id="KW-0326">Glycosidase</keyword>
<reference evidence="9 10" key="1">
    <citation type="journal article" date="2013" name="BMC Genomics">
        <title>The miniature genome of a carnivorous plant Genlisea aurea contains a low number of genes and short non-coding sequences.</title>
        <authorList>
            <person name="Leushkin E.V."/>
            <person name="Sutormin R.A."/>
            <person name="Nabieva E.R."/>
            <person name="Penin A.A."/>
            <person name="Kondrashov A.S."/>
            <person name="Logacheva M.D."/>
        </authorList>
    </citation>
    <scope>NUCLEOTIDE SEQUENCE [LARGE SCALE GENOMIC DNA]</scope>
</reference>
<evidence type="ECO:0000256" key="1">
    <source>
        <dbReference type="ARBA" id="ARBA00004191"/>
    </source>
</evidence>
<dbReference type="InterPro" id="IPR011050">
    <property type="entry name" value="Pectin_lyase_fold/virulence"/>
</dbReference>
<dbReference type="GO" id="GO:0004650">
    <property type="term" value="F:polygalacturonase activity"/>
    <property type="evidence" value="ECO:0007669"/>
    <property type="project" value="InterPro"/>
</dbReference>
<gene>
    <name evidence="9" type="ORF">M569_16940</name>
</gene>
<comment type="subcellular location">
    <subcellularLocation>
        <location evidence="1">Secreted</location>
        <location evidence="1">Cell wall</location>
    </subcellularLocation>
</comment>
<evidence type="ECO:0000313" key="9">
    <source>
        <dbReference type="EMBL" id="EPS57877.1"/>
    </source>
</evidence>
<evidence type="ECO:0000313" key="10">
    <source>
        <dbReference type="Proteomes" id="UP000015453"/>
    </source>
</evidence>
<dbReference type="GO" id="GO:0005975">
    <property type="term" value="P:carbohydrate metabolic process"/>
    <property type="evidence" value="ECO:0007669"/>
    <property type="project" value="InterPro"/>
</dbReference>
<dbReference type="AlphaFoldDB" id="S8DEV6"/>
<accession>S8DEV6</accession>
<comment type="similarity">
    <text evidence="2 8">Belongs to the glycosyl hydrolase 28 family.</text>
</comment>
<dbReference type="InterPro" id="IPR000743">
    <property type="entry name" value="Glyco_hydro_28"/>
</dbReference>
<comment type="caution">
    <text evidence="9">The sequence shown here is derived from an EMBL/GenBank/DDBJ whole genome shotgun (WGS) entry which is preliminary data.</text>
</comment>
<evidence type="ECO:0000256" key="6">
    <source>
        <dbReference type="ARBA" id="ARBA00023295"/>
    </source>
</evidence>
<dbReference type="Pfam" id="PF00295">
    <property type="entry name" value="Glyco_hydro_28"/>
    <property type="match status" value="1"/>
</dbReference>